<dbReference type="EMBL" id="BMEQ01000015">
    <property type="protein sequence ID" value="GGG62650.1"/>
    <property type="molecule type" value="Genomic_DNA"/>
</dbReference>
<evidence type="ECO:0000313" key="1">
    <source>
        <dbReference type="EMBL" id="GGG62650.1"/>
    </source>
</evidence>
<proteinExistence type="predicted"/>
<accession>A0A917H089</accession>
<reference evidence="1" key="2">
    <citation type="submission" date="2020-09" db="EMBL/GenBank/DDBJ databases">
        <authorList>
            <person name="Sun Q."/>
            <person name="Zhou Y."/>
        </authorList>
    </citation>
    <scope>NUCLEOTIDE SEQUENCE</scope>
    <source>
        <strain evidence="1">CGMCC 1.12187</strain>
    </source>
</reference>
<dbReference type="AlphaFoldDB" id="A0A917H089"/>
<evidence type="ECO:0000313" key="2">
    <source>
        <dbReference type="Proteomes" id="UP000638848"/>
    </source>
</evidence>
<organism evidence="1 2">
    <name type="scientific">Kocuria dechangensis</name>
    <dbReference type="NCBI Taxonomy" id="1176249"/>
    <lineage>
        <taxon>Bacteria</taxon>
        <taxon>Bacillati</taxon>
        <taxon>Actinomycetota</taxon>
        <taxon>Actinomycetes</taxon>
        <taxon>Micrococcales</taxon>
        <taxon>Micrococcaceae</taxon>
        <taxon>Kocuria</taxon>
    </lineage>
</organism>
<keyword evidence="2" id="KW-1185">Reference proteome</keyword>
<reference evidence="1" key="1">
    <citation type="journal article" date="2014" name="Int. J. Syst. Evol. Microbiol.">
        <title>Complete genome sequence of Corynebacterium casei LMG S-19264T (=DSM 44701T), isolated from a smear-ripened cheese.</title>
        <authorList>
            <consortium name="US DOE Joint Genome Institute (JGI-PGF)"/>
            <person name="Walter F."/>
            <person name="Albersmeier A."/>
            <person name="Kalinowski J."/>
            <person name="Ruckert C."/>
        </authorList>
    </citation>
    <scope>NUCLEOTIDE SEQUENCE</scope>
    <source>
        <strain evidence="1">CGMCC 1.12187</strain>
    </source>
</reference>
<dbReference type="Proteomes" id="UP000638848">
    <property type="component" value="Unassembled WGS sequence"/>
</dbReference>
<name>A0A917H089_9MICC</name>
<sequence>MTPRWAAKCTAWPECAPEAVACCVPARPVPIMSLKEVPPRLRGGSGPHCRPRPAPFRTDARWGEPMSAWTVEATIRTVCRVDETAVRALLDDSSPGACVLRSSGSRGATVVLHVQADTHTAAGSAALTLLAARVLPVLEGADLVDLRITAEEPAPEPVSTACRPAGT</sequence>
<comment type="caution">
    <text evidence="1">The sequence shown here is derived from an EMBL/GenBank/DDBJ whole genome shotgun (WGS) entry which is preliminary data.</text>
</comment>
<gene>
    <name evidence="1" type="ORF">GCM10011374_27370</name>
</gene>
<protein>
    <submittedName>
        <fullName evidence="1">Uncharacterized protein</fullName>
    </submittedName>
</protein>